<dbReference type="OrthoDB" id="429932at2759"/>
<dbReference type="Proteomes" id="UP000217790">
    <property type="component" value="Unassembled WGS sequence"/>
</dbReference>
<protein>
    <submittedName>
        <fullName evidence="1">Uncharacterized protein</fullName>
    </submittedName>
</protein>
<dbReference type="AlphaFoldDB" id="A0A2H3CH88"/>
<proteinExistence type="predicted"/>
<evidence type="ECO:0000313" key="2">
    <source>
        <dbReference type="Proteomes" id="UP000217790"/>
    </source>
</evidence>
<name>A0A2H3CH88_ARMGA</name>
<reference evidence="2" key="1">
    <citation type="journal article" date="2017" name="Nat. Ecol. Evol.">
        <title>Genome expansion and lineage-specific genetic innovations in the forest pathogenic fungi Armillaria.</title>
        <authorList>
            <person name="Sipos G."/>
            <person name="Prasanna A.N."/>
            <person name="Walter M.C."/>
            <person name="O'Connor E."/>
            <person name="Balint B."/>
            <person name="Krizsan K."/>
            <person name="Kiss B."/>
            <person name="Hess J."/>
            <person name="Varga T."/>
            <person name="Slot J."/>
            <person name="Riley R."/>
            <person name="Boka B."/>
            <person name="Rigling D."/>
            <person name="Barry K."/>
            <person name="Lee J."/>
            <person name="Mihaltcheva S."/>
            <person name="LaButti K."/>
            <person name="Lipzen A."/>
            <person name="Waldron R."/>
            <person name="Moloney N.M."/>
            <person name="Sperisen C."/>
            <person name="Kredics L."/>
            <person name="Vagvoelgyi C."/>
            <person name="Patrignani A."/>
            <person name="Fitzpatrick D."/>
            <person name="Nagy I."/>
            <person name="Doyle S."/>
            <person name="Anderson J.B."/>
            <person name="Grigoriev I.V."/>
            <person name="Gueldener U."/>
            <person name="Muensterkoetter M."/>
            <person name="Nagy L.G."/>
        </authorList>
    </citation>
    <scope>NUCLEOTIDE SEQUENCE [LARGE SCALE GENOMIC DNA]</scope>
    <source>
        <strain evidence="2">Ar21-2</strain>
    </source>
</reference>
<dbReference type="InParanoid" id="A0A2H3CH88"/>
<gene>
    <name evidence="1" type="ORF">ARMGADRAFT_1039503</name>
</gene>
<sequence length="140" mass="15509">MLKAYNPDSLNVLLTFRFHGEALASAADLCYLEISSTWMAMLRETWSVILKLPVQRHSHPSLGWTLEPIKQEIETYVLVFPGVAFLLKNTNVVRNSGPVVKVLRLIGSPLPVTVLSATSMAKRHIIMPASSYPKPTVPPS</sequence>
<keyword evidence="2" id="KW-1185">Reference proteome</keyword>
<dbReference type="STRING" id="47427.A0A2H3CH88"/>
<evidence type="ECO:0000313" key="1">
    <source>
        <dbReference type="EMBL" id="PBK81220.1"/>
    </source>
</evidence>
<accession>A0A2H3CH88</accession>
<dbReference type="EMBL" id="KZ293733">
    <property type="protein sequence ID" value="PBK81220.1"/>
    <property type="molecule type" value="Genomic_DNA"/>
</dbReference>
<organism evidence="1 2">
    <name type="scientific">Armillaria gallica</name>
    <name type="common">Bulbous honey fungus</name>
    <name type="synonym">Armillaria bulbosa</name>
    <dbReference type="NCBI Taxonomy" id="47427"/>
    <lineage>
        <taxon>Eukaryota</taxon>
        <taxon>Fungi</taxon>
        <taxon>Dikarya</taxon>
        <taxon>Basidiomycota</taxon>
        <taxon>Agaricomycotina</taxon>
        <taxon>Agaricomycetes</taxon>
        <taxon>Agaricomycetidae</taxon>
        <taxon>Agaricales</taxon>
        <taxon>Marasmiineae</taxon>
        <taxon>Physalacriaceae</taxon>
        <taxon>Armillaria</taxon>
    </lineage>
</organism>